<protein>
    <submittedName>
        <fullName evidence="2">Uncharacterized protein</fullName>
    </submittedName>
</protein>
<feature type="region of interest" description="Disordered" evidence="1">
    <location>
        <begin position="45"/>
        <end position="87"/>
    </location>
</feature>
<sequence>MPEQLCAQGIHEAPRVARTTQRIVRYLVRVAAVIHRASPVARTTLHKAHHKVRVTAYPRQRERERRVSARVIHRRARSRHARDRRVSRAERRANIALRENHC</sequence>
<gene>
    <name evidence="2" type="ORF">NDU88_004048</name>
</gene>
<evidence type="ECO:0000313" key="3">
    <source>
        <dbReference type="Proteomes" id="UP001066276"/>
    </source>
</evidence>
<keyword evidence="3" id="KW-1185">Reference proteome</keyword>
<dbReference type="AlphaFoldDB" id="A0AAV7PCV8"/>
<comment type="caution">
    <text evidence="2">The sequence shown here is derived from an EMBL/GenBank/DDBJ whole genome shotgun (WGS) entry which is preliminary data.</text>
</comment>
<dbReference type="EMBL" id="JANPWB010000011">
    <property type="protein sequence ID" value="KAJ1125624.1"/>
    <property type="molecule type" value="Genomic_DNA"/>
</dbReference>
<evidence type="ECO:0000313" key="2">
    <source>
        <dbReference type="EMBL" id="KAJ1125624.1"/>
    </source>
</evidence>
<proteinExistence type="predicted"/>
<evidence type="ECO:0000256" key="1">
    <source>
        <dbReference type="SAM" id="MobiDB-lite"/>
    </source>
</evidence>
<reference evidence="2" key="1">
    <citation type="journal article" date="2022" name="bioRxiv">
        <title>Sequencing and chromosome-scale assembly of the giantPleurodeles waltlgenome.</title>
        <authorList>
            <person name="Brown T."/>
            <person name="Elewa A."/>
            <person name="Iarovenko S."/>
            <person name="Subramanian E."/>
            <person name="Araus A.J."/>
            <person name="Petzold A."/>
            <person name="Susuki M."/>
            <person name="Suzuki K.-i.T."/>
            <person name="Hayashi T."/>
            <person name="Toyoda A."/>
            <person name="Oliveira C."/>
            <person name="Osipova E."/>
            <person name="Leigh N.D."/>
            <person name="Simon A."/>
            <person name="Yun M.H."/>
        </authorList>
    </citation>
    <scope>NUCLEOTIDE SEQUENCE</scope>
    <source>
        <strain evidence="2">20211129_DDA</strain>
        <tissue evidence="2">Liver</tissue>
    </source>
</reference>
<feature type="compositionally biased region" description="Basic residues" evidence="1">
    <location>
        <begin position="71"/>
        <end position="83"/>
    </location>
</feature>
<name>A0AAV7PCV8_PLEWA</name>
<dbReference type="Proteomes" id="UP001066276">
    <property type="component" value="Chromosome 7"/>
</dbReference>
<organism evidence="2 3">
    <name type="scientific">Pleurodeles waltl</name>
    <name type="common">Iberian ribbed newt</name>
    <dbReference type="NCBI Taxonomy" id="8319"/>
    <lineage>
        <taxon>Eukaryota</taxon>
        <taxon>Metazoa</taxon>
        <taxon>Chordata</taxon>
        <taxon>Craniata</taxon>
        <taxon>Vertebrata</taxon>
        <taxon>Euteleostomi</taxon>
        <taxon>Amphibia</taxon>
        <taxon>Batrachia</taxon>
        <taxon>Caudata</taxon>
        <taxon>Salamandroidea</taxon>
        <taxon>Salamandridae</taxon>
        <taxon>Pleurodelinae</taxon>
        <taxon>Pleurodeles</taxon>
    </lineage>
</organism>
<accession>A0AAV7PCV8</accession>